<dbReference type="AlphaFoldDB" id="A0A0U1LWT4"/>
<sequence length="542" mass="62228">MGLLGDKSCPVTFLDLPNDILRQILDYFQFVDEDGETISWKDDHHRQILTKENKARRQTVQQVRLVCRHLCQLASPLLCPVLRVSLDHRSLDAVKQLSRNPFISAGVRGIVVFLDYCPQELAIDLSQYIKHQRDNLGNIERQCYQYAGIRFPRNRDAEAWHEQQVAWPPWFKSYLKSIYRIHSACLGWNTDLSIAENMKHARDDERREDQEIILQGFEDYRQRHEKQASLVTDGCFVNSLASCVIRMPNAAGIAFSHRDNRSSIYDDDLVSFQSKAKLTESLSAPLNWHDIEALEGGAHIIPARILSELPIAVHRSGGRLRSISIECFPTIGGFSFIVPGQLSNAKWIDLRKSFQYLKEFQIGGNGMNVRPLRYDYLTAEEKDPIDNYLDAAFSSICLEDLDISLYALGLNGRRTTSKGFYRLVPISSTVGWQRMRRLKITHVESDQDELVNLCRNLGHSLEELTWCSIKLQNGHWSNVFNVLCERLQGRYSLQKCRAKVRYLSGGEFGVEEEDDDELYSQIEKYICGDGVRENPLVGCKFQ</sequence>
<dbReference type="EMBL" id="CVMT01000003">
    <property type="protein sequence ID" value="CRG87863.1"/>
    <property type="molecule type" value="Genomic_DNA"/>
</dbReference>
<dbReference type="STRING" id="28573.A0A0U1LWT4"/>
<evidence type="ECO:0000313" key="1">
    <source>
        <dbReference type="EMBL" id="CRG87863.1"/>
    </source>
</evidence>
<dbReference type="OrthoDB" id="3759773at2759"/>
<keyword evidence="2" id="KW-1185">Reference proteome</keyword>
<organism evidence="1 2">
    <name type="scientific">Talaromyces islandicus</name>
    <name type="common">Penicillium islandicum</name>
    <dbReference type="NCBI Taxonomy" id="28573"/>
    <lineage>
        <taxon>Eukaryota</taxon>
        <taxon>Fungi</taxon>
        <taxon>Dikarya</taxon>
        <taxon>Ascomycota</taxon>
        <taxon>Pezizomycotina</taxon>
        <taxon>Eurotiomycetes</taxon>
        <taxon>Eurotiomycetidae</taxon>
        <taxon>Eurotiales</taxon>
        <taxon>Trichocomaceae</taxon>
        <taxon>Talaromyces</taxon>
        <taxon>Talaromyces sect. Islandici</taxon>
    </lineage>
</organism>
<protein>
    <submittedName>
        <fullName evidence="1">Uncharacterized protein</fullName>
    </submittedName>
</protein>
<accession>A0A0U1LWT4</accession>
<proteinExistence type="predicted"/>
<reference evidence="1 2" key="1">
    <citation type="submission" date="2015-04" db="EMBL/GenBank/DDBJ databases">
        <authorList>
            <person name="Syromyatnikov M.Y."/>
            <person name="Popov V.N."/>
        </authorList>
    </citation>
    <scope>NUCLEOTIDE SEQUENCE [LARGE SCALE GENOMIC DNA]</scope>
    <source>
        <strain evidence="1">WF-38-12</strain>
    </source>
</reference>
<dbReference type="Proteomes" id="UP000054383">
    <property type="component" value="Unassembled WGS sequence"/>
</dbReference>
<gene>
    <name evidence="1" type="ORF">PISL3812_04884</name>
</gene>
<dbReference type="OMA" id="NPFREHK"/>
<name>A0A0U1LWT4_TALIS</name>
<evidence type="ECO:0000313" key="2">
    <source>
        <dbReference type="Proteomes" id="UP000054383"/>
    </source>
</evidence>